<keyword evidence="4" id="KW-1185">Reference proteome</keyword>
<dbReference type="SUPFAM" id="SSF53850">
    <property type="entry name" value="Periplasmic binding protein-like II"/>
    <property type="match status" value="1"/>
</dbReference>
<reference evidence="4" key="1">
    <citation type="submission" date="2017-06" db="EMBL/GenBank/DDBJ databases">
        <title>Herbaspirillum phytohormonus sp. nov., isolated from the root nodule of Robinia pseudoacacia in lead-zinc mine.</title>
        <authorList>
            <person name="Fan M."/>
            <person name="Lin Y."/>
        </authorList>
    </citation>
    <scope>NUCLEOTIDE SEQUENCE [LARGE SCALE GENOMIC DNA]</scope>
    <source>
        <strain evidence="4">SC-089</strain>
    </source>
</reference>
<dbReference type="PANTHER" id="PTHR42928:SF5">
    <property type="entry name" value="BLR1237 PROTEIN"/>
    <property type="match status" value="1"/>
</dbReference>
<dbReference type="Gene3D" id="3.40.190.150">
    <property type="entry name" value="Bordetella uptake gene, domain 1"/>
    <property type="match status" value="1"/>
</dbReference>
<keyword evidence="2" id="KW-0472">Membrane</keyword>
<dbReference type="Pfam" id="PF03401">
    <property type="entry name" value="TctC"/>
    <property type="match status" value="1"/>
</dbReference>
<gene>
    <name evidence="3" type="ORF">CEY11_00220</name>
</gene>
<keyword evidence="2" id="KW-0812">Transmembrane</keyword>
<comment type="caution">
    <text evidence="3">The sequence shown here is derived from an EMBL/GenBank/DDBJ whole genome shotgun (WGS) entry which is preliminary data.</text>
</comment>
<evidence type="ECO:0008006" key="5">
    <source>
        <dbReference type="Google" id="ProtNLM"/>
    </source>
</evidence>
<dbReference type="AlphaFoldDB" id="A0A225MYR6"/>
<dbReference type="EMBL" id="NJIH01000001">
    <property type="protein sequence ID" value="OWT66212.1"/>
    <property type="molecule type" value="Genomic_DNA"/>
</dbReference>
<evidence type="ECO:0000256" key="2">
    <source>
        <dbReference type="SAM" id="Phobius"/>
    </source>
</evidence>
<name>A0A225MYR6_9BURK</name>
<comment type="similarity">
    <text evidence="1">Belongs to the UPF0065 (bug) family.</text>
</comment>
<keyword evidence="2" id="KW-1133">Transmembrane helix</keyword>
<evidence type="ECO:0000313" key="4">
    <source>
        <dbReference type="Proteomes" id="UP000214603"/>
    </source>
</evidence>
<evidence type="ECO:0000256" key="1">
    <source>
        <dbReference type="ARBA" id="ARBA00006987"/>
    </source>
</evidence>
<sequence>MKSLASRPIPLTSNKRAGRAPGICQEYDMTLSDMTLRKMARLGWVSGLALMAAGLHVTATAAAAAQAYPSHMIKFVVPFPPGGGTDTLARYAAQALEKELKQPVVVENKPGAGTVIGTSYVAHAPADGYTILVGSINTATNRYLYKKLPYDPAAIMPLGGLAYSPSIIVTSEKKRFHDVKDLVAYSKAHPGKLNFASYGIGSSPHLGTELLIQATGLDATHVPYQGGGPAQASVLAGQTDFLMSSILPVLSLIKSGRLAGLGVAADKRLDALPQVPTLKEQGIDLATGTWFGFFINSNTPAPIVHKLDTALSAVMARQGVLDFIAKEGAQAMPGGRKAFTQFVTNEEQRWQKVIQLGKISVD</sequence>
<feature type="transmembrane region" description="Helical" evidence="2">
    <location>
        <begin position="42"/>
        <end position="65"/>
    </location>
</feature>
<dbReference type="InterPro" id="IPR042100">
    <property type="entry name" value="Bug_dom1"/>
</dbReference>
<organism evidence="3 4">
    <name type="scientific">Candidimonas nitroreducens</name>
    <dbReference type="NCBI Taxonomy" id="683354"/>
    <lineage>
        <taxon>Bacteria</taxon>
        <taxon>Pseudomonadati</taxon>
        <taxon>Pseudomonadota</taxon>
        <taxon>Betaproteobacteria</taxon>
        <taxon>Burkholderiales</taxon>
        <taxon>Alcaligenaceae</taxon>
        <taxon>Candidimonas</taxon>
    </lineage>
</organism>
<dbReference type="PIRSF" id="PIRSF017082">
    <property type="entry name" value="YflP"/>
    <property type="match status" value="1"/>
</dbReference>
<dbReference type="PANTHER" id="PTHR42928">
    <property type="entry name" value="TRICARBOXYLATE-BINDING PROTEIN"/>
    <property type="match status" value="1"/>
</dbReference>
<evidence type="ECO:0000313" key="3">
    <source>
        <dbReference type="EMBL" id="OWT66212.1"/>
    </source>
</evidence>
<protein>
    <recommendedName>
        <fullName evidence="5">ABC transporter substrate-binding protein</fullName>
    </recommendedName>
</protein>
<proteinExistence type="inferred from homology"/>
<dbReference type="InterPro" id="IPR005064">
    <property type="entry name" value="BUG"/>
</dbReference>
<dbReference type="Proteomes" id="UP000214603">
    <property type="component" value="Unassembled WGS sequence"/>
</dbReference>
<dbReference type="CDD" id="cd07012">
    <property type="entry name" value="PBP2_Bug_TTT"/>
    <property type="match status" value="1"/>
</dbReference>
<accession>A0A225MYR6</accession>
<dbReference type="Gene3D" id="3.40.190.10">
    <property type="entry name" value="Periplasmic binding protein-like II"/>
    <property type="match status" value="1"/>
</dbReference>